<reference evidence="1 2" key="1">
    <citation type="journal article" date="2011" name="J. Bacteriol.">
        <title>Genome sequence of the halotolerant marine bacterium Myxococcus fulvus HW-1.</title>
        <authorList>
            <person name="Li Z.F."/>
            <person name="Li X."/>
            <person name="Liu H."/>
            <person name="Liu X."/>
            <person name="Han K."/>
            <person name="Wu Z.H."/>
            <person name="Hu W."/>
            <person name="Li F.F."/>
            <person name="Li Y.Z."/>
        </authorList>
    </citation>
    <scope>NUCLEOTIDE SEQUENCE [LARGE SCALE GENOMIC DNA]</scope>
    <source>
        <strain evidence="2">ATCC BAA-855 / HW-1</strain>
    </source>
</reference>
<gene>
    <name evidence="1" type="ordered locus">LILAB_30500</name>
</gene>
<dbReference type="HOGENOM" id="CLU_055261_14_3_7"/>
<protein>
    <recommendedName>
        <fullName evidence="3">Transposase</fullName>
    </recommendedName>
</protein>
<evidence type="ECO:0000313" key="2">
    <source>
        <dbReference type="Proteomes" id="UP000000488"/>
    </source>
</evidence>
<name>F8CQR7_MYXFH</name>
<evidence type="ECO:0000313" key="1">
    <source>
        <dbReference type="EMBL" id="AEI67981.1"/>
    </source>
</evidence>
<dbReference type="AlphaFoldDB" id="F8CQR7"/>
<evidence type="ECO:0008006" key="3">
    <source>
        <dbReference type="Google" id="ProtNLM"/>
    </source>
</evidence>
<proteinExistence type="predicted"/>
<sequence>MTHHRRLARDYERHEHSSEAFIHIAMTCVMLRRLA</sequence>
<dbReference type="KEGG" id="mfu:LILAB_30500"/>
<dbReference type="EMBL" id="CP002830">
    <property type="protein sequence ID" value="AEI67981.1"/>
    <property type="molecule type" value="Genomic_DNA"/>
</dbReference>
<dbReference type="Proteomes" id="UP000000488">
    <property type="component" value="Chromosome"/>
</dbReference>
<organism evidence="1 2">
    <name type="scientific">Myxococcus fulvus (strain ATCC BAA-855 / HW-1)</name>
    <dbReference type="NCBI Taxonomy" id="483219"/>
    <lineage>
        <taxon>Bacteria</taxon>
        <taxon>Pseudomonadati</taxon>
        <taxon>Myxococcota</taxon>
        <taxon>Myxococcia</taxon>
        <taxon>Myxococcales</taxon>
        <taxon>Cystobacterineae</taxon>
        <taxon>Myxococcaceae</taxon>
        <taxon>Myxococcus</taxon>
    </lineage>
</organism>
<accession>F8CQR7</accession>